<proteinExistence type="predicted"/>
<gene>
    <name evidence="2" type="ORF">Zmor_018588</name>
</gene>
<protein>
    <submittedName>
        <fullName evidence="2">Uncharacterized protein</fullName>
    </submittedName>
</protein>
<keyword evidence="3" id="KW-1185">Reference proteome</keyword>
<organism evidence="2 3">
    <name type="scientific">Zophobas morio</name>
    <dbReference type="NCBI Taxonomy" id="2755281"/>
    <lineage>
        <taxon>Eukaryota</taxon>
        <taxon>Metazoa</taxon>
        <taxon>Ecdysozoa</taxon>
        <taxon>Arthropoda</taxon>
        <taxon>Hexapoda</taxon>
        <taxon>Insecta</taxon>
        <taxon>Pterygota</taxon>
        <taxon>Neoptera</taxon>
        <taxon>Endopterygota</taxon>
        <taxon>Coleoptera</taxon>
        <taxon>Polyphaga</taxon>
        <taxon>Cucujiformia</taxon>
        <taxon>Tenebrionidae</taxon>
        <taxon>Zophobas</taxon>
    </lineage>
</organism>
<reference evidence="2" key="1">
    <citation type="journal article" date="2023" name="G3 (Bethesda)">
        <title>Whole genome assemblies of Zophobas morio and Tenebrio molitor.</title>
        <authorList>
            <person name="Kaur S."/>
            <person name="Stinson S.A."/>
            <person name="diCenzo G.C."/>
        </authorList>
    </citation>
    <scope>NUCLEOTIDE SEQUENCE</scope>
    <source>
        <strain evidence="2">QUZm001</strain>
    </source>
</reference>
<name>A0AA38MD71_9CUCU</name>
<dbReference type="EMBL" id="JALNTZ010000005">
    <property type="protein sequence ID" value="KAJ3652640.1"/>
    <property type="molecule type" value="Genomic_DNA"/>
</dbReference>
<evidence type="ECO:0000313" key="2">
    <source>
        <dbReference type="EMBL" id="KAJ3652640.1"/>
    </source>
</evidence>
<dbReference type="AlphaFoldDB" id="A0AA38MD71"/>
<feature type="chain" id="PRO_5041370324" evidence="1">
    <location>
        <begin position="17"/>
        <end position="502"/>
    </location>
</feature>
<evidence type="ECO:0000256" key="1">
    <source>
        <dbReference type="SAM" id="SignalP"/>
    </source>
</evidence>
<sequence>MSMSVLWVILWQLVFYQLPPSSQYLVTTRKNQDVSWIKTNKVRIQEKNATFSTCSSSGLLFHLVLEDKHVEDHSTEDELGSCQHYQILSISNTIYIKKNMDKVGTFPNSTLKEVFIESKSNDTIWKFFEMCSDDDQDEHLCRITCPSSESWTKCHTVNRSELDKDRVIVTWFTWILEDFLPVAPANSKECSPWKKFNLNPRNGVNWILENSTHVPVGFVNDNRWTGFEIFHTSYQRFENITSASVSINCAVVLDVEIFADDGESLDYKKVRCSNHTGTWQNFSVVVIHERIYYTHNNQLIRTKADLTPIQIVIKTSQTTEWKIQSYQVLWANNNTNNLWPLKIPEQGEWNSLAVYSFLCKECILQVFYGNKLINITGANNENFLWNQSWKQDEITLNVSNSAEINFINSVKNSHTNLMNDKKFWGLDIHLCKIKNDHKQQINGPAQRVSPIYTIQVCIGILISEEGFAVVHFWDLLETFFQKLGPNLEVHCTSPAVDGQLYL</sequence>
<evidence type="ECO:0000313" key="3">
    <source>
        <dbReference type="Proteomes" id="UP001168821"/>
    </source>
</evidence>
<feature type="signal peptide" evidence="1">
    <location>
        <begin position="1"/>
        <end position="16"/>
    </location>
</feature>
<keyword evidence="1" id="KW-0732">Signal</keyword>
<dbReference type="Proteomes" id="UP001168821">
    <property type="component" value="Unassembled WGS sequence"/>
</dbReference>
<comment type="caution">
    <text evidence="2">The sequence shown here is derived from an EMBL/GenBank/DDBJ whole genome shotgun (WGS) entry which is preliminary data.</text>
</comment>
<accession>A0AA38MD71</accession>